<evidence type="ECO:0000313" key="2">
    <source>
        <dbReference type="EMBL" id="EMO53548.1"/>
    </source>
</evidence>
<dbReference type="AlphaFoldDB" id="M6VVI2"/>
<dbReference type="Proteomes" id="UP000012112">
    <property type="component" value="Unassembled WGS sequence"/>
</dbReference>
<comment type="caution">
    <text evidence="2">The sequence shown here is derived from an EMBL/GenBank/DDBJ whole genome shotgun (WGS) entry which is preliminary data.</text>
</comment>
<proteinExistence type="inferred from homology"/>
<dbReference type="InterPro" id="IPR050179">
    <property type="entry name" value="Trans_hexapeptide_repeat"/>
</dbReference>
<dbReference type="PANTHER" id="PTHR43300">
    <property type="entry name" value="ACETYLTRANSFERASE"/>
    <property type="match status" value="1"/>
</dbReference>
<comment type="similarity">
    <text evidence="1">Belongs to the transferase hexapeptide repeat family.</text>
</comment>
<dbReference type="CDD" id="cd03358">
    <property type="entry name" value="LbH_WxcM_N_like"/>
    <property type="match status" value="1"/>
</dbReference>
<dbReference type="OrthoDB" id="9782926at2"/>
<organism evidence="2 3">
    <name type="scientific">Leptospira noguchii</name>
    <dbReference type="NCBI Taxonomy" id="28182"/>
    <lineage>
        <taxon>Bacteria</taxon>
        <taxon>Pseudomonadati</taxon>
        <taxon>Spirochaetota</taxon>
        <taxon>Spirochaetia</taxon>
        <taxon>Leptospirales</taxon>
        <taxon>Leptospiraceae</taxon>
        <taxon>Leptospira</taxon>
    </lineage>
</organism>
<dbReference type="SUPFAM" id="SSF51161">
    <property type="entry name" value="Trimeric LpxA-like enzymes"/>
    <property type="match status" value="1"/>
</dbReference>
<reference evidence="2 3" key="1">
    <citation type="submission" date="2013-01" db="EMBL/GenBank/DDBJ databases">
        <authorList>
            <person name="Harkins D.M."/>
            <person name="Durkin A.S."/>
            <person name="Brinkac L.M."/>
            <person name="Haft D.H."/>
            <person name="Selengut J.D."/>
            <person name="Sanka R."/>
            <person name="DePew J."/>
            <person name="Purushe J."/>
            <person name="Matthias M.A."/>
            <person name="Vinetz J.M."/>
            <person name="Sutton G.G."/>
            <person name="Nierman W.C."/>
            <person name="Fouts D.E."/>
        </authorList>
    </citation>
    <scope>NUCLEOTIDE SEQUENCE [LARGE SCALE GENOMIC DNA]</scope>
    <source>
        <strain evidence="2 3">HAI1536</strain>
    </source>
</reference>
<gene>
    <name evidence="2" type="ORF">LEP1GSC172_1806</name>
</gene>
<keyword evidence="2" id="KW-0808">Transferase</keyword>
<protein>
    <submittedName>
        <fullName evidence="2">Transferase hexapeptide repeat protein</fullName>
    </submittedName>
</protein>
<dbReference type="Pfam" id="PF00132">
    <property type="entry name" value="Hexapep"/>
    <property type="match status" value="1"/>
</dbReference>
<dbReference type="RefSeq" id="WP_002178755.1">
    <property type="nucleotide sequence ID" value="NZ_AKWD02000043.1"/>
</dbReference>
<dbReference type="InterPro" id="IPR001451">
    <property type="entry name" value="Hexapep"/>
</dbReference>
<dbReference type="Gene3D" id="2.160.10.10">
    <property type="entry name" value="Hexapeptide repeat proteins"/>
    <property type="match status" value="1"/>
</dbReference>
<dbReference type="PANTHER" id="PTHR43300:SF10">
    <property type="entry name" value="2,3,4,5-TETRAHYDROPYRIDINE-2,6-DICARBOXYLATE N-ACETYLTRANSFERASE"/>
    <property type="match status" value="1"/>
</dbReference>
<evidence type="ECO:0000313" key="3">
    <source>
        <dbReference type="Proteomes" id="UP000012112"/>
    </source>
</evidence>
<dbReference type="GO" id="GO:0016740">
    <property type="term" value="F:transferase activity"/>
    <property type="evidence" value="ECO:0007669"/>
    <property type="project" value="UniProtKB-KW"/>
</dbReference>
<dbReference type="InterPro" id="IPR011004">
    <property type="entry name" value="Trimer_LpxA-like_sf"/>
</dbReference>
<accession>M6VVI2</accession>
<evidence type="ECO:0000256" key="1">
    <source>
        <dbReference type="ARBA" id="ARBA00007274"/>
    </source>
</evidence>
<name>M6VVI2_9LEPT</name>
<dbReference type="EMBL" id="AKWD02000043">
    <property type="protein sequence ID" value="EMO53548.1"/>
    <property type="molecule type" value="Genomic_DNA"/>
</dbReference>
<sequence length="202" mass="21683">MNTVTIAPTAIIHPNVVLGENIIIEDYCIIGSPFKGYSGETTYIGDDSIIRSHTVIYAGNKIGKGFQTGNKANIRELNTIGNDVSVGTHSILEHHILIEDGVRIHSQVFVPEFCIIKKNAWLGPNCVLTNAKYPRSPNVKKFLVGVTIQENAKIGANCTVLPGISVGKNSLVGAGSVVTKNVPDGSIVKGNPAKFLRSIDYE</sequence>